<organism evidence="2 3">
    <name type="scientific">Massilia eurypsychrophila</name>
    <dbReference type="NCBI Taxonomy" id="1485217"/>
    <lineage>
        <taxon>Bacteria</taxon>
        <taxon>Pseudomonadati</taxon>
        <taxon>Pseudomonadota</taxon>
        <taxon>Betaproteobacteria</taxon>
        <taxon>Burkholderiales</taxon>
        <taxon>Oxalobacteraceae</taxon>
        <taxon>Telluria group</taxon>
        <taxon>Massilia</taxon>
    </lineage>
</organism>
<dbReference type="OrthoDB" id="8778884at2"/>
<dbReference type="EMBL" id="PDOC01000005">
    <property type="protein sequence ID" value="PIL44960.1"/>
    <property type="molecule type" value="Genomic_DNA"/>
</dbReference>
<comment type="caution">
    <text evidence="2">The sequence shown here is derived from an EMBL/GenBank/DDBJ whole genome shotgun (WGS) entry which is preliminary data.</text>
</comment>
<dbReference type="RefSeq" id="WP_099788464.1">
    <property type="nucleotide sequence ID" value="NZ_JBHLYV010000032.1"/>
</dbReference>
<dbReference type="Proteomes" id="UP000230390">
    <property type="component" value="Unassembled WGS sequence"/>
</dbReference>
<evidence type="ECO:0000313" key="2">
    <source>
        <dbReference type="EMBL" id="PIL44960.1"/>
    </source>
</evidence>
<evidence type="ECO:0000256" key="1">
    <source>
        <dbReference type="SAM" id="Phobius"/>
    </source>
</evidence>
<accession>A0A2G8TFY1</accession>
<name>A0A2G8TFY1_9BURK</name>
<protein>
    <submittedName>
        <fullName evidence="2">Uncharacterized protein</fullName>
    </submittedName>
</protein>
<gene>
    <name evidence="2" type="ORF">CR105_10815</name>
</gene>
<keyword evidence="3" id="KW-1185">Reference proteome</keyword>
<keyword evidence="1" id="KW-0812">Transmembrane</keyword>
<evidence type="ECO:0000313" key="3">
    <source>
        <dbReference type="Proteomes" id="UP000230390"/>
    </source>
</evidence>
<keyword evidence="1" id="KW-0472">Membrane</keyword>
<keyword evidence="1" id="KW-1133">Transmembrane helix</keyword>
<feature type="transmembrane region" description="Helical" evidence="1">
    <location>
        <begin position="40"/>
        <end position="57"/>
    </location>
</feature>
<sequence>MKSTRFWIGRFCLVVAITFAILLAASLLRGRPVEKALTESITWAMIASAIFTGARYTKARKGVACALC</sequence>
<dbReference type="AlphaFoldDB" id="A0A2G8TFY1"/>
<proteinExistence type="predicted"/>
<reference evidence="2 3" key="1">
    <citation type="submission" date="2017-10" db="EMBL/GenBank/DDBJ databases">
        <title>Massilia psychrophilum sp. nov., a novel purple-pigmented bacterium isolated from Tianshan glacier, Xinjiang Municipality, China.</title>
        <authorList>
            <person name="Wang H."/>
        </authorList>
    </citation>
    <scope>NUCLEOTIDE SEQUENCE [LARGE SCALE GENOMIC DNA]</scope>
    <source>
        <strain evidence="2 3">JCM 30074</strain>
    </source>
</reference>